<keyword evidence="1" id="KW-0812">Transmembrane</keyword>
<evidence type="ECO:0000313" key="2">
    <source>
        <dbReference type="EMBL" id="OUQ33404.1"/>
    </source>
</evidence>
<evidence type="ECO:0000256" key="1">
    <source>
        <dbReference type="SAM" id="Phobius"/>
    </source>
</evidence>
<reference evidence="2 3" key="1">
    <citation type="journal article" date="2018" name="BMC Genomics">
        <title>Whole genome sequencing and function prediction of 133 gut anaerobes isolated from chicken caecum in pure cultures.</title>
        <authorList>
            <person name="Medvecky M."/>
            <person name="Cejkova D."/>
            <person name="Polansky O."/>
            <person name="Karasova D."/>
            <person name="Kubasova T."/>
            <person name="Cizek A."/>
            <person name="Rychlik I."/>
        </authorList>
    </citation>
    <scope>NUCLEOTIDE SEQUENCE [LARGE SCALE GENOMIC DNA]</scope>
    <source>
        <strain evidence="2 3">An13</strain>
    </source>
</reference>
<sequence length="123" mass="14422">MKHSKTSLFLMEFIIGILFFSLAVGLCVQIFVKAKTMNDESVKRSQAQLIATSIIENAKANHDIDSLLYFDEQGLPASKENHQYFAKIDQQNHLFKISICYQDHEIYTIEYYHYHQRRWEASS</sequence>
<keyword evidence="3" id="KW-1185">Reference proteome</keyword>
<gene>
    <name evidence="2" type="ORF">B5E75_10440</name>
</gene>
<evidence type="ECO:0008006" key="4">
    <source>
        <dbReference type="Google" id="ProtNLM"/>
    </source>
</evidence>
<proteinExistence type="predicted"/>
<accession>A0A1Y4SU08</accession>
<dbReference type="OrthoDB" id="1655097at2"/>
<dbReference type="RefSeq" id="WP_087358991.1">
    <property type="nucleotide sequence ID" value="NZ_AP031415.1"/>
</dbReference>
<name>A0A1Y4SU08_9FIRM</name>
<comment type="caution">
    <text evidence="2">The sequence shown here is derived from an EMBL/GenBank/DDBJ whole genome shotgun (WGS) entry which is preliminary data.</text>
</comment>
<keyword evidence="1" id="KW-1133">Transmembrane helix</keyword>
<protein>
    <recommendedName>
        <fullName evidence="4">Type II secretion system protein</fullName>
    </recommendedName>
</protein>
<dbReference type="EMBL" id="NFLJ01000031">
    <property type="protein sequence ID" value="OUQ33404.1"/>
    <property type="molecule type" value="Genomic_DNA"/>
</dbReference>
<keyword evidence="1" id="KW-0472">Membrane</keyword>
<organism evidence="2 3">
    <name type="scientific">Massilimicrobiota timonensis</name>
    <dbReference type="NCBI Taxonomy" id="1776392"/>
    <lineage>
        <taxon>Bacteria</taxon>
        <taxon>Bacillati</taxon>
        <taxon>Bacillota</taxon>
        <taxon>Erysipelotrichia</taxon>
        <taxon>Erysipelotrichales</taxon>
        <taxon>Erysipelotrichaceae</taxon>
        <taxon>Massilimicrobiota</taxon>
    </lineage>
</organism>
<evidence type="ECO:0000313" key="3">
    <source>
        <dbReference type="Proteomes" id="UP000195305"/>
    </source>
</evidence>
<dbReference type="AlphaFoldDB" id="A0A1Y4SU08"/>
<dbReference type="Proteomes" id="UP000195305">
    <property type="component" value="Unassembled WGS sequence"/>
</dbReference>
<feature type="transmembrane region" description="Helical" evidence="1">
    <location>
        <begin position="7"/>
        <end position="32"/>
    </location>
</feature>